<feature type="compositionally biased region" description="Polar residues" evidence="1">
    <location>
        <begin position="237"/>
        <end position="251"/>
    </location>
</feature>
<dbReference type="EMBL" id="MKHE01000013">
    <property type="protein sequence ID" value="OWK08865.1"/>
    <property type="molecule type" value="Genomic_DNA"/>
</dbReference>
<dbReference type="PROSITE" id="PS50805">
    <property type="entry name" value="KRAB"/>
    <property type="match status" value="1"/>
</dbReference>
<gene>
    <name evidence="3" type="ORF">Celaphus_00015336</name>
</gene>
<proteinExistence type="predicted"/>
<feature type="non-terminal residue" evidence="3">
    <location>
        <position position="501"/>
    </location>
</feature>
<dbReference type="Proteomes" id="UP000242450">
    <property type="component" value="Chromosome 13"/>
</dbReference>
<dbReference type="InterPro" id="IPR001909">
    <property type="entry name" value="KRAB"/>
</dbReference>
<dbReference type="GO" id="GO:0006355">
    <property type="term" value="P:regulation of DNA-templated transcription"/>
    <property type="evidence" value="ECO:0007669"/>
    <property type="project" value="InterPro"/>
</dbReference>
<evidence type="ECO:0000256" key="1">
    <source>
        <dbReference type="SAM" id="MobiDB-lite"/>
    </source>
</evidence>
<keyword evidence="4" id="KW-1185">Reference proteome</keyword>
<sequence>MALLLGLGEVADDEPRGTGRGGARLCGPQALGGPPGLVVDEQQVLQTQIAVGDVVGFEVLQARAQLQKQQTHLPLVRVRAFPMLCQGVAHKVGHCETGNLSGDDHNVAPLLPADDCLAFFVGRRLCFGAQVWALPISFSSHLFRCFHVILLLFGGVGILPGKQALRNFGKEVTAVLLDVKMDSQTLPDSQAVREGFVWGAQAGGDAHPGHTDLCLLALSQAASPKESQKNIKKESQSADSSTPTNVDNTLSQEKRLGETTCLFELIKTRLSQGSPSAQAQCRPAWDQAGLQMVCYSEMWGKALSAVLSPETFWPESEWASIILFLQDDATSKTMAHGPITFRDVVTQFFPHEWEFDPLQKKPYQDRMMENYSNLASQGHSIPQPDITVLLEQGKDPWMVVGEETRRWNTNLNSSYKIISDRKTFVSGKHSSLFLHQRIHSGEKVYEGRGKAFCCMCLNPCSTGKSSYWSRQSGLQDGVSCTTKGEETPRYQIKGAAKLDTT</sequence>
<dbReference type="PANTHER" id="PTHR23232">
    <property type="entry name" value="KRAB DOMAIN C2H2 ZINC FINGER"/>
    <property type="match status" value="1"/>
</dbReference>
<accession>A0A212CSH2</accession>
<dbReference type="AlphaFoldDB" id="A0A212CSH2"/>
<feature type="domain" description="KRAB" evidence="2">
    <location>
        <begin position="339"/>
        <end position="409"/>
    </location>
</feature>
<dbReference type="InterPro" id="IPR050169">
    <property type="entry name" value="Krueppel_C2H2_ZnF"/>
</dbReference>
<organism evidence="3 4">
    <name type="scientific">Cervus elaphus hippelaphus</name>
    <name type="common">European red deer</name>
    <dbReference type="NCBI Taxonomy" id="46360"/>
    <lineage>
        <taxon>Eukaryota</taxon>
        <taxon>Metazoa</taxon>
        <taxon>Chordata</taxon>
        <taxon>Craniata</taxon>
        <taxon>Vertebrata</taxon>
        <taxon>Euteleostomi</taxon>
        <taxon>Mammalia</taxon>
        <taxon>Eutheria</taxon>
        <taxon>Laurasiatheria</taxon>
        <taxon>Artiodactyla</taxon>
        <taxon>Ruminantia</taxon>
        <taxon>Pecora</taxon>
        <taxon>Cervidae</taxon>
        <taxon>Cervinae</taxon>
        <taxon>Cervus</taxon>
    </lineage>
</organism>
<dbReference type="PANTHER" id="PTHR23232:SF163">
    <property type="entry name" value="ZINC FINGER PROTEIN 589"/>
    <property type="match status" value="1"/>
</dbReference>
<dbReference type="Pfam" id="PF01352">
    <property type="entry name" value="KRAB"/>
    <property type="match status" value="1"/>
</dbReference>
<protein>
    <recommendedName>
        <fullName evidence="2">KRAB domain-containing protein</fullName>
    </recommendedName>
</protein>
<reference evidence="3 4" key="1">
    <citation type="journal article" date="2018" name="Mol. Genet. Genomics">
        <title>The red deer Cervus elaphus genome CerEla1.0: sequencing, annotating, genes, and chromosomes.</title>
        <authorList>
            <person name="Bana N.A."/>
            <person name="Nyiri A."/>
            <person name="Nagy J."/>
            <person name="Frank K."/>
            <person name="Nagy T."/>
            <person name="Steger V."/>
            <person name="Schiller M."/>
            <person name="Lakatos P."/>
            <person name="Sugar L."/>
            <person name="Horn P."/>
            <person name="Barta E."/>
            <person name="Orosz L."/>
        </authorList>
    </citation>
    <scope>NUCLEOTIDE SEQUENCE [LARGE SCALE GENOMIC DNA]</scope>
    <source>
        <strain evidence="3">Hungarian</strain>
    </source>
</reference>
<name>A0A212CSH2_CEREH</name>
<comment type="caution">
    <text evidence="3">The sequence shown here is derived from an EMBL/GenBank/DDBJ whole genome shotgun (WGS) entry which is preliminary data.</text>
</comment>
<feature type="region of interest" description="Disordered" evidence="1">
    <location>
        <begin position="227"/>
        <end position="251"/>
    </location>
</feature>
<evidence type="ECO:0000313" key="4">
    <source>
        <dbReference type="Proteomes" id="UP000242450"/>
    </source>
</evidence>
<evidence type="ECO:0000313" key="3">
    <source>
        <dbReference type="EMBL" id="OWK08865.1"/>
    </source>
</evidence>
<evidence type="ECO:0000259" key="2">
    <source>
        <dbReference type="PROSITE" id="PS50805"/>
    </source>
</evidence>
<feature type="compositionally biased region" description="Basic and acidic residues" evidence="1">
    <location>
        <begin position="227"/>
        <end position="236"/>
    </location>
</feature>
<dbReference type="InterPro" id="IPR036051">
    <property type="entry name" value="KRAB_dom_sf"/>
</dbReference>
<dbReference type="Gene3D" id="6.10.140.140">
    <property type="match status" value="1"/>
</dbReference>
<dbReference type="SMART" id="SM00349">
    <property type="entry name" value="KRAB"/>
    <property type="match status" value="1"/>
</dbReference>
<dbReference type="SUPFAM" id="SSF109640">
    <property type="entry name" value="KRAB domain (Kruppel-associated box)"/>
    <property type="match status" value="1"/>
</dbReference>